<dbReference type="PANTHER" id="PTHR33702">
    <property type="entry name" value="BNAA09G40010D PROTEIN"/>
    <property type="match status" value="1"/>
</dbReference>
<gene>
    <name evidence="1" type="ordered locus">MTR_7g109220</name>
    <name evidence="2" type="ORF">MtrunA17_Chr7g0269761</name>
</gene>
<dbReference type="OMA" id="MMMKIAN"/>
<name>G7KSQ8_MEDTR</name>
<proteinExistence type="predicted"/>
<dbReference type="STRING" id="3880.G7KSQ8"/>
<dbReference type="HOGENOM" id="CLU_134061_0_0_1"/>
<reference evidence="3" key="3">
    <citation type="submission" date="2015-04" db="UniProtKB">
        <authorList>
            <consortium name="EnsemblPlants"/>
        </authorList>
    </citation>
    <scope>IDENTIFICATION</scope>
    <source>
        <strain evidence="3">cv. Jemalong A17</strain>
    </source>
</reference>
<dbReference type="Proteomes" id="UP000265566">
    <property type="component" value="Chromosome 7"/>
</dbReference>
<dbReference type="Gramene" id="rna43776">
    <property type="protein sequence ID" value="RHN48997.1"/>
    <property type="gene ID" value="gene43776"/>
</dbReference>
<dbReference type="PANTHER" id="PTHR33702:SF5">
    <property type="entry name" value="OS01G0308600 PROTEIN"/>
    <property type="match status" value="1"/>
</dbReference>
<evidence type="ECO:0000313" key="2">
    <source>
        <dbReference type="EMBL" id="RHN48997.1"/>
    </source>
</evidence>
<evidence type="ECO:0000313" key="1">
    <source>
        <dbReference type="EMBL" id="AES82159.1"/>
    </source>
</evidence>
<dbReference type="eggNOG" id="ENOG502S1Y2">
    <property type="taxonomic scope" value="Eukaryota"/>
</dbReference>
<accession>G7KSQ8</accession>
<protein>
    <submittedName>
        <fullName evidence="1">Nucleolar protein, putative</fullName>
    </submittedName>
</protein>
<evidence type="ECO:0000313" key="4">
    <source>
        <dbReference type="Proteomes" id="UP000002051"/>
    </source>
</evidence>
<evidence type="ECO:0000313" key="3">
    <source>
        <dbReference type="EnsemblPlants" id="AES82159"/>
    </source>
</evidence>
<evidence type="ECO:0000313" key="5">
    <source>
        <dbReference type="Proteomes" id="UP000265566"/>
    </source>
</evidence>
<organism evidence="1 4">
    <name type="scientific">Medicago truncatula</name>
    <name type="common">Barrel medic</name>
    <name type="synonym">Medicago tribuloides</name>
    <dbReference type="NCBI Taxonomy" id="3880"/>
    <lineage>
        <taxon>Eukaryota</taxon>
        <taxon>Viridiplantae</taxon>
        <taxon>Streptophyta</taxon>
        <taxon>Embryophyta</taxon>
        <taxon>Tracheophyta</taxon>
        <taxon>Spermatophyta</taxon>
        <taxon>Magnoliopsida</taxon>
        <taxon>eudicotyledons</taxon>
        <taxon>Gunneridae</taxon>
        <taxon>Pentapetalae</taxon>
        <taxon>rosids</taxon>
        <taxon>fabids</taxon>
        <taxon>Fabales</taxon>
        <taxon>Fabaceae</taxon>
        <taxon>Papilionoideae</taxon>
        <taxon>50 kb inversion clade</taxon>
        <taxon>NPAAA clade</taxon>
        <taxon>Hologalegina</taxon>
        <taxon>IRL clade</taxon>
        <taxon>Trifolieae</taxon>
        <taxon>Medicago</taxon>
    </lineage>
</organism>
<reference evidence="1 4" key="2">
    <citation type="journal article" date="2014" name="BMC Genomics">
        <title>An improved genome release (version Mt4.0) for the model legume Medicago truncatula.</title>
        <authorList>
            <person name="Tang H."/>
            <person name="Krishnakumar V."/>
            <person name="Bidwell S."/>
            <person name="Rosen B."/>
            <person name="Chan A."/>
            <person name="Zhou S."/>
            <person name="Gentzbittel L."/>
            <person name="Childs K.L."/>
            <person name="Yandell M."/>
            <person name="Gundlach H."/>
            <person name="Mayer K.F."/>
            <person name="Schwartz D.C."/>
            <person name="Town C.D."/>
        </authorList>
    </citation>
    <scope>GENOME REANNOTATION</scope>
    <source>
        <strain evidence="3 4">cv. Jemalong A17</strain>
    </source>
</reference>
<dbReference type="EMBL" id="PSQE01000007">
    <property type="protein sequence ID" value="RHN48997.1"/>
    <property type="molecule type" value="Genomic_DNA"/>
</dbReference>
<dbReference type="EnsemblPlants" id="AES82159">
    <property type="protein sequence ID" value="AES82159"/>
    <property type="gene ID" value="MTR_7g109220"/>
</dbReference>
<dbReference type="AlphaFoldDB" id="G7KSQ8"/>
<dbReference type="PaxDb" id="3880-AES82159"/>
<reference evidence="2" key="5">
    <citation type="journal article" date="2018" name="Nat. Plants">
        <title>Whole-genome landscape of Medicago truncatula symbiotic genes.</title>
        <authorList>
            <person name="Pecrix Y."/>
            <person name="Gamas P."/>
            <person name="Carrere S."/>
        </authorList>
    </citation>
    <scope>NUCLEOTIDE SEQUENCE</scope>
    <source>
        <tissue evidence="2">Leaves</tissue>
    </source>
</reference>
<dbReference type="EMBL" id="CM001223">
    <property type="protein sequence ID" value="AES82159.1"/>
    <property type="molecule type" value="Genomic_DNA"/>
</dbReference>
<dbReference type="Proteomes" id="UP000002051">
    <property type="component" value="Unassembled WGS sequence"/>
</dbReference>
<keyword evidence="4" id="KW-1185">Reference proteome</keyword>
<reference evidence="1 4" key="1">
    <citation type="journal article" date="2011" name="Nature">
        <title>The Medicago genome provides insight into the evolution of rhizobial symbioses.</title>
        <authorList>
            <person name="Young N.D."/>
            <person name="Debelle F."/>
            <person name="Oldroyd G.E."/>
            <person name="Geurts R."/>
            <person name="Cannon S.B."/>
            <person name="Udvardi M.K."/>
            <person name="Benedito V.A."/>
            <person name="Mayer K.F."/>
            <person name="Gouzy J."/>
            <person name="Schoof H."/>
            <person name="Van de Peer Y."/>
            <person name="Proost S."/>
            <person name="Cook D.R."/>
            <person name="Meyers B.C."/>
            <person name="Spannagl M."/>
            <person name="Cheung F."/>
            <person name="De Mita S."/>
            <person name="Krishnakumar V."/>
            <person name="Gundlach H."/>
            <person name="Zhou S."/>
            <person name="Mudge J."/>
            <person name="Bharti A.K."/>
            <person name="Murray J.D."/>
            <person name="Naoumkina M.A."/>
            <person name="Rosen B."/>
            <person name="Silverstein K.A."/>
            <person name="Tang H."/>
            <person name="Rombauts S."/>
            <person name="Zhao P.X."/>
            <person name="Zhou P."/>
            <person name="Barbe V."/>
            <person name="Bardou P."/>
            <person name="Bechner M."/>
            <person name="Bellec A."/>
            <person name="Berger A."/>
            <person name="Berges H."/>
            <person name="Bidwell S."/>
            <person name="Bisseling T."/>
            <person name="Choisne N."/>
            <person name="Couloux A."/>
            <person name="Denny R."/>
            <person name="Deshpande S."/>
            <person name="Dai X."/>
            <person name="Doyle J.J."/>
            <person name="Dudez A.M."/>
            <person name="Farmer A.D."/>
            <person name="Fouteau S."/>
            <person name="Franken C."/>
            <person name="Gibelin C."/>
            <person name="Gish J."/>
            <person name="Goldstein S."/>
            <person name="Gonzalez A.J."/>
            <person name="Green P.J."/>
            <person name="Hallab A."/>
            <person name="Hartog M."/>
            <person name="Hua A."/>
            <person name="Humphray S.J."/>
            <person name="Jeong D.H."/>
            <person name="Jing Y."/>
            <person name="Jocker A."/>
            <person name="Kenton S.M."/>
            <person name="Kim D.J."/>
            <person name="Klee K."/>
            <person name="Lai H."/>
            <person name="Lang C."/>
            <person name="Lin S."/>
            <person name="Macmil S.L."/>
            <person name="Magdelenat G."/>
            <person name="Matthews L."/>
            <person name="McCorrison J."/>
            <person name="Monaghan E.L."/>
            <person name="Mun J.H."/>
            <person name="Najar F.Z."/>
            <person name="Nicholson C."/>
            <person name="Noirot C."/>
            <person name="O'Bleness M."/>
            <person name="Paule C.R."/>
            <person name="Poulain J."/>
            <person name="Prion F."/>
            <person name="Qin B."/>
            <person name="Qu C."/>
            <person name="Retzel E.F."/>
            <person name="Riddle C."/>
            <person name="Sallet E."/>
            <person name="Samain S."/>
            <person name="Samson N."/>
            <person name="Sanders I."/>
            <person name="Saurat O."/>
            <person name="Scarpelli C."/>
            <person name="Schiex T."/>
            <person name="Segurens B."/>
            <person name="Severin A.J."/>
            <person name="Sherrier D.J."/>
            <person name="Shi R."/>
            <person name="Sims S."/>
            <person name="Singer S.R."/>
            <person name="Sinharoy S."/>
            <person name="Sterck L."/>
            <person name="Viollet A."/>
            <person name="Wang B.B."/>
            <person name="Wang K."/>
            <person name="Wang M."/>
            <person name="Wang X."/>
            <person name="Warfsmann J."/>
            <person name="Weissenbach J."/>
            <person name="White D.D."/>
            <person name="White J.D."/>
            <person name="Wiley G.B."/>
            <person name="Wincker P."/>
            <person name="Xing Y."/>
            <person name="Yang L."/>
            <person name="Yao Z."/>
            <person name="Ying F."/>
            <person name="Zhai J."/>
            <person name="Zhou L."/>
            <person name="Zuber A."/>
            <person name="Denarie J."/>
            <person name="Dixon R.A."/>
            <person name="May G.D."/>
            <person name="Schwartz D.C."/>
            <person name="Rogers J."/>
            <person name="Quetier F."/>
            <person name="Town C.D."/>
            <person name="Roe B.A."/>
        </authorList>
    </citation>
    <scope>NUCLEOTIDE SEQUENCE [LARGE SCALE GENOMIC DNA]</scope>
    <source>
        <strain evidence="1">A17</strain>
        <strain evidence="3 4">cv. Jemalong A17</strain>
    </source>
</reference>
<sequence length="145" mass="16469">MECITTSMQRSLKKYWKRRKGSYQRINKSGRKTNTVKLGGGATTGTKKKWRIKISPKIKFPTISSPKKWMVWMRDSYVRMMLGLANSKVMNLTSFNDPTGGFGRAPQPKEYDNKMLVHMYNSLVVAQGHLVPLDNLPSKLGSKTA</sequence>
<reference evidence="5" key="4">
    <citation type="journal article" date="2018" name="Nat. Plants">
        <title>Whole-genome landscape of Medicago truncatula symbiotic genes.</title>
        <authorList>
            <person name="Pecrix Y."/>
            <person name="Staton S.E."/>
            <person name="Sallet E."/>
            <person name="Lelandais-Briere C."/>
            <person name="Moreau S."/>
            <person name="Carrere S."/>
            <person name="Blein T."/>
            <person name="Jardinaud M.F."/>
            <person name="Latrasse D."/>
            <person name="Zouine M."/>
            <person name="Zahm M."/>
            <person name="Kreplak J."/>
            <person name="Mayjonade B."/>
            <person name="Satge C."/>
            <person name="Perez M."/>
            <person name="Cauet S."/>
            <person name="Marande W."/>
            <person name="Chantry-Darmon C."/>
            <person name="Lopez-Roques C."/>
            <person name="Bouchez O."/>
            <person name="Berard A."/>
            <person name="Debelle F."/>
            <person name="Munos S."/>
            <person name="Bendahmane A."/>
            <person name="Berges H."/>
            <person name="Niebel A."/>
            <person name="Buitink J."/>
            <person name="Frugier F."/>
            <person name="Benhamed M."/>
            <person name="Crespi M."/>
            <person name="Gouzy J."/>
            <person name="Gamas P."/>
        </authorList>
    </citation>
    <scope>NUCLEOTIDE SEQUENCE [LARGE SCALE GENOMIC DNA]</scope>
    <source>
        <strain evidence="5">cv. Jemalong A17</strain>
    </source>
</reference>